<protein>
    <submittedName>
        <fullName evidence="1">Uncharacterized protein</fullName>
    </submittedName>
</protein>
<proteinExistence type="predicted"/>
<dbReference type="EMBL" id="UINC01005984">
    <property type="protein sequence ID" value="SVA24765.1"/>
    <property type="molecule type" value="Genomic_DNA"/>
</dbReference>
<dbReference type="AlphaFoldDB" id="A0A381U953"/>
<evidence type="ECO:0000313" key="1">
    <source>
        <dbReference type="EMBL" id="SVA24765.1"/>
    </source>
</evidence>
<reference evidence="1" key="1">
    <citation type="submission" date="2018-05" db="EMBL/GenBank/DDBJ databases">
        <authorList>
            <person name="Lanie J.A."/>
            <person name="Ng W.-L."/>
            <person name="Kazmierczak K.M."/>
            <person name="Andrzejewski T.M."/>
            <person name="Davidsen T.M."/>
            <person name="Wayne K.J."/>
            <person name="Tettelin H."/>
            <person name="Glass J.I."/>
            <person name="Rusch D."/>
            <person name="Podicherti R."/>
            <person name="Tsui H.-C.T."/>
            <person name="Winkler M.E."/>
        </authorList>
    </citation>
    <scope>NUCLEOTIDE SEQUENCE</scope>
</reference>
<name>A0A381U953_9ZZZZ</name>
<gene>
    <name evidence="1" type="ORF">METZ01_LOCUS77619</name>
</gene>
<accession>A0A381U953</accession>
<sequence>MAGFNAQGGRVAFGPLREVLCGVRGGSGRWKSQSTRAFWDQIGPVSMVRQVLKKRPNRQANRGCEL</sequence>
<organism evidence="1">
    <name type="scientific">marine metagenome</name>
    <dbReference type="NCBI Taxonomy" id="408172"/>
    <lineage>
        <taxon>unclassified sequences</taxon>
        <taxon>metagenomes</taxon>
        <taxon>ecological metagenomes</taxon>
    </lineage>
</organism>